<dbReference type="Proteomes" id="UP000036681">
    <property type="component" value="Unplaced"/>
</dbReference>
<protein>
    <submittedName>
        <fullName evidence="2">DZF domain-containing protein</fullName>
    </submittedName>
</protein>
<reference evidence="2" key="1">
    <citation type="submission" date="2017-02" db="UniProtKB">
        <authorList>
            <consortium name="WormBaseParasite"/>
        </authorList>
    </citation>
    <scope>IDENTIFICATION</scope>
</reference>
<accession>A0A0M3HTE4</accession>
<name>A0A0M3HTE4_ASCLU</name>
<evidence type="ECO:0000313" key="1">
    <source>
        <dbReference type="Proteomes" id="UP000036681"/>
    </source>
</evidence>
<dbReference type="AlphaFoldDB" id="A0A0M3HTE4"/>
<proteinExistence type="predicted"/>
<dbReference type="WBParaSite" id="ALUE_0000590101-mRNA-1">
    <property type="protein sequence ID" value="ALUE_0000590101-mRNA-1"/>
    <property type="gene ID" value="ALUE_0000590101"/>
</dbReference>
<keyword evidence="1" id="KW-1185">Reference proteome</keyword>
<organism evidence="1 2">
    <name type="scientific">Ascaris lumbricoides</name>
    <name type="common">Giant roundworm</name>
    <dbReference type="NCBI Taxonomy" id="6252"/>
    <lineage>
        <taxon>Eukaryota</taxon>
        <taxon>Metazoa</taxon>
        <taxon>Ecdysozoa</taxon>
        <taxon>Nematoda</taxon>
        <taxon>Chromadorea</taxon>
        <taxon>Rhabditida</taxon>
        <taxon>Spirurina</taxon>
        <taxon>Ascaridomorpha</taxon>
        <taxon>Ascaridoidea</taxon>
        <taxon>Ascarididae</taxon>
        <taxon>Ascaris</taxon>
    </lineage>
</organism>
<sequence>MAAYEGGSTEDVPTISLAKGKFSDLKLAISTLIEVLLQSAICSERVVALPEKVDGNKYGTGKEDRYAMRREKKHYGDTPVPLEILGDALLCQPK</sequence>
<evidence type="ECO:0000313" key="2">
    <source>
        <dbReference type="WBParaSite" id="ALUE_0000590101-mRNA-1"/>
    </source>
</evidence>